<evidence type="ECO:0000313" key="2">
    <source>
        <dbReference type="EMBL" id="RUS26795.1"/>
    </source>
</evidence>
<dbReference type="PROSITE" id="PS51419">
    <property type="entry name" value="RAB"/>
    <property type="match status" value="1"/>
</dbReference>
<dbReference type="AlphaFoldDB" id="A0A433QAI5"/>
<name>A0A433QAI5_9FUNG</name>
<dbReference type="Pfam" id="PF08477">
    <property type="entry name" value="Roc"/>
    <property type="match status" value="1"/>
</dbReference>
<dbReference type="InterPro" id="IPR027417">
    <property type="entry name" value="P-loop_NTPase"/>
</dbReference>
<reference evidence="2 3" key="1">
    <citation type="journal article" date="2018" name="New Phytol.">
        <title>Phylogenomics of Endogonaceae and evolution of mycorrhizas within Mucoromycota.</title>
        <authorList>
            <person name="Chang Y."/>
            <person name="Desiro A."/>
            <person name="Na H."/>
            <person name="Sandor L."/>
            <person name="Lipzen A."/>
            <person name="Clum A."/>
            <person name="Barry K."/>
            <person name="Grigoriev I.V."/>
            <person name="Martin F.M."/>
            <person name="Stajich J.E."/>
            <person name="Smith M.E."/>
            <person name="Bonito G."/>
            <person name="Spatafora J.W."/>
        </authorList>
    </citation>
    <scope>NUCLEOTIDE SEQUENCE [LARGE SCALE GENOMIC DNA]</scope>
    <source>
        <strain evidence="2 3">AD002</strain>
    </source>
</reference>
<feature type="region of interest" description="Disordered" evidence="1">
    <location>
        <begin position="299"/>
        <end position="360"/>
    </location>
</feature>
<gene>
    <name evidence="2" type="ORF">BC938DRAFT_484106</name>
</gene>
<organism evidence="2 3">
    <name type="scientific">Jimgerdemannia flammicorona</name>
    <dbReference type="NCBI Taxonomy" id="994334"/>
    <lineage>
        <taxon>Eukaryota</taxon>
        <taxon>Fungi</taxon>
        <taxon>Fungi incertae sedis</taxon>
        <taxon>Mucoromycota</taxon>
        <taxon>Mucoromycotina</taxon>
        <taxon>Endogonomycetes</taxon>
        <taxon>Endogonales</taxon>
        <taxon>Endogonaceae</taxon>
        <taxon>Jimgerdemannia</taxon>
    </lineage>
</organism>
<evidence type="ECO:0000313" key="3">
    <source>
        <dbReference type="Proteomes" id="UP000274822"/>
    </source>
</evidence>
<dbReference type="EMBL" id="RBNJ01009654">
    <property type="protein sequence ID" value="RUS26795.1"/>
    <property type="molecule type" value="Genomic_DNA"/>
</dbReference>
<evidence type="ECO:0000256" key="1">
    <source>
        <dbReference type="SAM" id="MobiDB-lite"/>
    </source>
</evidence>
<dbReference type="GO" id="GO:0005525">
    <property type="term" value="F:GTP binding"/>
    <property type="evidence" value="ECO:0007669"/>
    <property type="project" value="InterPro"/>
</dbReference>
<keyword evidence="3" id="KW-1185">Reference proteome</keyword>
<feature type="non-terminal residue" evidence="2">
    <location>
        <position position="567"/>
    </location>
</feature>
<dbReference type="SMART" id="SM00175">
    <property type="entry name" value="RAB"/>
    <property type="match status" value="1"/>
</dbReference>
<dbReference type="PANTHER" id="PTHR14932:SF1">
    <property type="entry name" value="RAB-LIKE PROTEIN 6"/>
    <property type="match status" value="1"/>
</dbReference>
<dbReference type="Pfam" id="PF00071">
    <property type="entry name" value="Ras"/>
    <property type="match status" value="1"/>
</dbReference>
<dbReference type="Proteomes" id="UP000274822">
    <property type="component" value="Unassembled WGS sequence"/>
</dbReference>
<dbReference type="SUPFAM" id="SSF52540">
    <property type="entry name" value="P-loop containing nucleoside triphosphate hydrolases"/>
    <property type="match status" value="1"/>
</dbReference>
<feature type="compositionally biased region" description="Pro residues" evidence="1">
    <location>
        <begin position="421"/>
        <end position="432"/>
    </location>
</feature>
<dbReference type="InterPro" id="IPR001806">
    <property type="entry name" value="Small_GTPase"/>
</dbReference>
<dbReference type="GO" id="GO:0005829">
    <property type="term" value="C:cytosol"/>
    <property type="evidence" value="ECO:0007669"/>
    <property type="project" value="TreeGrafter"/>
</dbReference>
<dbReference type="GO" id="GO:0003924">
    <property type="term" value="F:GTPase activity"/>
    <property type="evidence" value="ECO:0007669"/>
    <property type="project" value="InterPro"/>
</dbReference>
<accession>A0A433QAI5</accession>
<feature type="compositionally biased region" description="Low complexity" evidence="1">
    <location>
        <begin position="468"/>
        <end position="481"/>
    </location>
</feature>
<sequence length="567" mass="62316">MDQKGRSNFAKQKPDLPSLLFLKDPARPADTAGNLSPTFPNEMKPMNISSFRKGVHYNMKIIIRGDVMTGKTALFNRLQGTPFDPNYAATPQIQVANIQWNYNDSNDIIKVEIWDVVDKGVSNATPKSDAGIKLEHNAAAIPGPSKPSMDATRNLTPQEIALDATNINVYRNTHGVIFLFDITKSWTFEYVVRELDNVPATMTVLVLGNFSDLSAKRAVDLQHIQQTLSEYNHRRLHERNANKANLVRYIESSMLNGLGLKFIYRYLGVPFLELQNDTLRQQLELKTRELATLLSDLDTSEEVPKGLKRRKASALPQEETRLDKQHEQMQTLWDAEDEGNPSIDDAHSNVSNSPPPTSLALASLNREASPTPPTSPVRAVRLTSAPPAIASSIYAPDFDAGELEDDFFAEEAKPDRRATNPPEPVLPPPPLPQDSDDEWGSAGGLAGLNPMVATDEDLDGIDYDDHPVPQTVSPSTPSFPSFRTTEVVLPARNVWDMPDSRAGARNLDNSDDDSDALVAAAPVSSTTRVTHLLPSEVRPVVVPHRKDAAGEFGFAGIEFEGFAAGGR</sequence>
<comment type="caution">
    <text evidence="2">The sequence shown here is derived from an EMBL/GenBank/DDBJ whole genome shotgun (WGS) entry which is preliminary data.</text>
</comment>
<dbReference type="InterPro" id="IPR040385">
    <property type="entry name" value="RABL6"/>
</dbReference>
<dbReference type="PANTHER" id="PTHR14932">
    <property type="entry name" value="RAS GTPASE-RELATED"/>
    <property type="match status" value="1"/>
</dbReference>
<feature type="region of interest" description="Disordered" evidence="1">
    <location>
        <begin position="413"/>
        <end position="481"/>
    </location>
</feature>
<protein>
    <recommendedName>
        <fullName evidence="4">P-loop containing nucleoside triphosphate hydrolase protein</fullName>
    </recommendedName>
</protein>
<proteinExistence type="predicted"/>
<dbReference type="Gene3D" id="3.40.50.300">
    <property type="entry name" value="P-loop containing nucleotide triphosphate hydrolases"/>
    <property type="match status" value="1"/>
</dbReference>
<evidence type="ECO:0008006" key="4">
    <source>
        <dbReference type="Google" id="ProtNLM"/>
    </source>
</evidence>
<feature type="compositionally biased region" description="Basic and acidic residues" evidence="1">
    <location>
        <begin position="318"/>
        <end position="327"/>
    </location>
</feature>
<dbReference type="GO" id="GO:0005634">
    <property type="term" value="C:nucleus"/>
    <property type="evidence" value="ECO:0007669"/>
    <property type="project" value="TreeGrafter"/>
</dbReference>